<accession>A0A0E9PPK9</accession>
<dbReference type="EMBL" id="GBXM01102562">
    <property type="protein sequence ID" value="JAH06015.1"/>
    <property type="molecule type" value="Transcribed_RNA"/>
</dbReference>
<dbReference type="AlphaFoldDB" id="A0A0E9PPK9"/>
<evidence type="ECO:0000313" key="1">
    <source>
        <dbReference type="EMBL" id="JAH06015.1"/>
    </source>
</evidence>
<proteinExistence type="predicted"/>
<name>A0A0E9PPK9_ANGAN</name>
<sequence>MYSLFSVKRLNTETFSLFSFSHSKRQHVHESQIIILFLYGLVQPELSDP</sequence>
<reference evidence="1" key="2">
    <citation type="journal article" date="2015" name="Fish Shellfish Immunol.">
        <title>Early steps in the European eel (Anguilla anguilla)-Vibrio vulnificus interaction in the gills: Role of the RtxA13 toxin.</title>
        <authorList>
            <person name="Callol A."/>
            <person name="Pajuelo D."/>
            <person name="Ebbesson L."/>
            <person name="Teles M."/>
            <person name="MacKenzie S."/>
            <person name="Amaro C."/>
        </authorList>
    </citation>
    <scope>NUCLEOTIDE SEQUENCE</scope>
</reference>
<organism evidence="1">
    <name type="scientific">Anguilla anguilla</name>
    <name type="common">European freshwater eel</name>
    <name type="synonym">Muraena anguilla</name>
    <dbReference type="NCBI Taxonomy" id="7936"/>
    <lineage>
        <taxon>Eukaryota</taxon>
        <taxon>Metazoa</taxon>
        <taxon>Chordata</taxon>
        <taxon>Craniata</taxon>
        <taxon>Vertebrata</taxon>
        <taxon>Euteleostomi</taxon>
        <taxon>Actinopterygii</taxon>
        <taxon>Neopterygii</taxon>
        <taxon>Teleostei</taxon>
        <taxon>Anguilliformes</taxon>
        <taxon>Anguillidae</taxon>
        <taxon>Anguilla</taxon>
    </lineage>
</organism>
<reference evidence="1" key="1">
    <citation type="submission" date="2014-11" db="EMBL/GenBank/DDBJ databases">
        <authorList>
            <person name="Amaro Gonzalez C."/>
        </authorList>
    </citation>
    <scope>NUCLEOTIDE SEQUENCE</scope>
</reference>
<protein>
    <submittedName>
        <fullName evidence="1">Uncharacterized protein</fullName>
    </submittedName>
</protein>